<dbReference type="PANTHER" id="PTHR30185:SF18">
    <property type="entry name" value="TRANSCRIPTIONAL REGULATOR MTLR"/>
    <property type="match status" value="1"/>
</dbReference>
<dbReference type="GO" id="GO:0006355">
    <property type="term" value="P:regulation of DNA-templated transcription"/>
    <property type="evidence" value="ECO:0007669"/>
    <property type="project" value="InterPro"/>
</dbReference>
<keyword evidence="4" id="KW-0010">Activator</keyword>
<dbReference type="EMBL" id="AZGB01000022">
    <property type="protein sequence ID" value="KRM05241.1"/>
    <property type="molecule type" value="Genomic_DNA"/>
</dbReference>
<dbReference type="Gene3D" id="3.40.50.2300">
    <property type="match status" value="1"/>
</dbReference>
<dbReference type="Pfam" id="PF00359">
    <property type="entry name" value="PTS_EIIA_2"/>
    <property type="match status" value="1"/>
</dbReference>
<feature type="domain" description="PRD" evidence="8">
    <location>
        <begin position="302"/>
        <end position="408"/>
    </location>
</feature>
<feature type="domain" description="PTS EIIA type-2" evidence="6">
    <location>
        <begin position="532"/>
        <end position="678"/>
    </location>
</feature>
<dbReference type="InterPro" id="IPR002178">
    <property type="entry name" value="PTS_EIIA_type-2_dom"/>
</dbReference>
<dbReference type="Proteomes" id="UP000051451">
    <property type="component" value="Unassembled WGS sequence"/>
</dbReference>
<dbReference type="InterPro" id="IPR007737">
    <property type="entry name" value="Mga_HTH"/>
</dbReference>
<dbReference type="Pfam" id="PF05043">
    <property type="entry name" value="Mga"/>
    <property type="match status" value="2"/>
</dbReference>
<dbReference type="GO" id="GO:0009401">
    <property type="term" value="P:phosphoenolpyruvate-dependent sugar phosphotransferase system"/>
    <property type="evidence" value="ECO:0007669"/>
    <property type="project" value="InterPro"/>
</dbReference>
<sequence length="685" mass="77628">MILLSPRQKNILQQLVQNPHGMKINSLAKEAGISRRTIYREFSELKLYLDQHHLAIENANGNYQLTGTEDAIQALVTEIAQQPIESVMSAKQRQAALACLLLLKDQPEKIFSLAVSLDVSEGTIQRDLKQLEASLAEYHLQVDTKKSVGVEVLGSEAQRRLVLGGILTSQLNEYEFFEYLQQDEVNKKTNFFLQLLPKNILQECAQALKQQDVSKKTRSDIQEVQLILILAISLIRMRHAAIKAYRVKAPQKLFKYRQQAIAVFQTFSTAIQARVTTAEVDFMAVQFQGIDYQLDLKNWGDDYDLQIAYQIKRLVYQVSQIANWNFNHDHDLLERLTKHIGLLLQHHGPELPDVPISLLSNIAEKYPQFFQAIQQALPREFPEYHFSTTEQELILLYFANSFENASSTGQLKALVICANGIGAASILKNRLQQEISTISEVQIAKVSQLKTIQPNHFDLILSTLKLPGFNWDYQVVSPLLLGDELQRIKELVRSLNKRTPVQSEVKQSVDKKRTALAQIEQNFQRTTICRQLLQQIELVKIANDQQDLTKILALVLQQVPSTVVTNRQIIQDAMLQRIKLAPVGIPDSQIALVHATDKTVNCPFFSIYQLQTPLKMRAMDQSEISVVRILLMTGPSPMSDFENALMGSISSSIVMNNHNTQIFANGSLAEIKNLVALQFLNQIKL</sequence>
<evidence type="ECO:0000259" key="8">
    <source>
        <dbReference type="PROSITE" id="PS51372"/>
    </source>
</evidence>
<dbReference type="PROSITE" id="PS51372">
    <property type="entry name" value="PRD_2"/>
    <property type="match status" value="1"/>
</dbReference>
<keyword evidence="10" id="KW-1185">Reference proteome</keyword>
<dbReference type="InterPro" id="IPR011608">
    <property type="entry name" value="PRD"/>
</dbReference>
<feature type="domain" description="PTS EIIB type-2" evidence="7">
    <location>
        <begin position="411"/>
        <end position="500"/>
    </location>
</feature>
<evidence type="ECO:0000256" key="5">
    <source>
        <dbReference type="ARBA" id="ARBA00023163"/>
    </source>
</evidence>
<dbReference type="InterPro" id="IPR050661">
    <property type="entry name" value="BglG_antiterminators"/>
</dbReference>
<dbReference type="SUPFAM" id="SSF63520">
    <property type="entry name" value="PTS-regulatory domain, PRD"/>
    <property type="match status" value="1"/>
</dbReference>
<dbReference type="InterPro" id="IPR036095">
    <property type="entry name" value="PTS_EIIB-like_sf"/>
</dbReference>
<evidence type="ECO:0000259" key="6">
    <source>
        <dbReference type="PROSITE" id="PS51094"/>
    </source>
</evidence>
<reference evidence="9 10" key="1">
    <citation type="journal article" date="2015" name="Genome Announc.">
        <title>Expanding the biotechnology potential of lactobacilli through comparative genomics of 213 strains and associated genera.</title>
        <authorList>
            <person name="Sun Z."/>
            <person name="Harris H.M."/>
            <person name="McCann A."/>
            <person name="Guo C."/>
            <person name="Argimon S."/>
            <person name="Zhang W."/>
            <person name="Yang X."/>
            <person name="Jeffery I.B."/>
            <person name="Cooney J.C."/>
            <person name="Kagawa T.F."/>
            <person name="Liu W."/>
            <person name="Song Y."/>
            <person name="Salvetti E."/>
            <person name="Wrobel A."/>
            <person name="Rasinkangas P."/>
            <person name="Parkhill J."/>
            <person name="Rea M.C."/>
            <person name="O'Sullivan O."/>
            <person name="Ritari J."/>
            <person name="Douillard F.P."/>
            <person name="Paul Ross R."/>
            <person name="Yang R."/>
            <person name="Briner A.E."/>
            <person name="Felis G.E."/>
            <person name="de Vos W.M."/>
            <person name="Barrangou R."/>
            <person name="Klaenhammer T.R."/>
            <person name="Caufield P.W."/>
            <person name="Cui Y."/>
            <person name="Zhang H."/>
            <person name="O'Toole P.W."/>
        </authorList>
    </citation>
    <scope>NUCLEOTIDE SEQUENCE [LARGE SCALE GENOMIC DNA]</scope>
    <source>
        <strain evidence="9 10">DSM 18630</strain>
    </source>
</reference>
<dbReference type="InterPro" id="IPR036634">
    <property type="entry name" value="PRD_sf"/>
</dbReference>
<dbReference type="GO" id="GO:0008982">
    <property type="term" value="F:protein-N(PI)-phosphohistidine-sugar phosphotransferase activity"/>
    <property type="evidence" value="ECO:0007669"/>
    <property type="project" value="InterPro"/>
</dbReference>
<keyword evidence="5" id="KW-0804">Transcription</keyword>
<dbReference type="AlphaFoldDB" id="A0A0R1VR15"/>
<comment type="caution">
    <text evidence="9">The sequence shown here is derived from an EMBL/GenBank/DDBJ whole genome shotgun (WGS) entry which is preliminary data.</text>
</comment>
<gene>
    <name evidence="9" type="ORF">FC89_GL001712</name>
</gene>
<dbReference type="PROSITE" id="PS51099">
    <property type="entry name" value="PTS_EIIB_TYPE_2"/>
    <property type="match status" value="1"/>
</dbReference>
<dbReference type="InterPro" id="IPR016152">
    <property type="entry name" value="PTrfase/Anion_transptr"/>
</dbReference>
<dbReference type="Gene3D" id="1.10.10.10">
    <property type="entry name" value="Winged helix-like DNA-binding domain superfamily/Winged helix DNA-binding domain"/>
    <property type="match status" value="1"/>
</dbReference>
<dbReference type="SUPFAM" id="SSF55804">
    <property type="entry name" value="Phoshotransferase/anion transport protein"/>
    <property type="match status" value="1"/>
</dbReference>
<dbReference type="Gene3D" id="3.40.930.10">
    <property type="entry name" value="Mannitol-specific EII, Chain A"/>
    <property type="match status" value="1"/>
</dbReference>
<protein>
    <submittedName>
        <fullName evidence="9">Transcription regulator</fullName>
    </submittedName>
</protein>
<dbReference type="PROSITE" id="PS51094">
    <property type="entry name" value="PTS_EIIA_TYPE_2"/>
    <property type="match status" value="1"/>
</dbReference>
<organism evidence="9 10">
    <name type="scientific">Liquorilactobacillus ghanensis DSM 18630</name>
    <dbReference type="NCBI Taxonomy" id="1423750"/>
    <lineage>
        <taxon>Bacteria</taxon>
        <taxon>Bacillati</taxon>
        <taxon>Bacillota</taxon>
        <taxon>Bacilli</taxon>
        <taxon>Lactobacillales</taxon>
        <taxon>Lactobacillaceae</taxon>
        <taxon>Liquorilactobacillus</taxon>
    </lineage>
</organism>
<proteinExistence type="predicted"/>
<evidence type="ECO:0000256" key="2">
    <source>
        <dbReference type="ARBA" id="ARBA00022737"/>
    </source>
</evidence>
<evidence type="ECO:0000256" key="1">
    <source>
        <dbReference type="ARBA" id="ARBA00022679"/>
    </source>
</evidence>
<dbReference type="InterPro" id="IPR013011">
    <property type="entry name" value="PTS_EIIB_2"/>
</dbReference>
<dbReference type="GeneID" id="98319573"/>
<accession>A0A0R1VR15</accession>
<dbReference type="OrthoDB" id="9776005at2"/>
<name>A0A0R1VR15_9LACO</name>
<evidence type="ECO:0000256" key="3">
    <source>
        <dbReference type="ARBA" id="ARBA00023015"/>
    </source>
</evidence>
<dbReference type="PATRIC" id="fig|1423750.3.peg.1757"/>
<evidence type="ECO:0000256" key="4">
    <source>
        <dbReference type="ARBA" id="ARBA00023159"/>
    </source>
</evidence>
<keyword evidence="2" id="KW-0677">Repeat</keyword>
<dbReference type="CDD" id="cd05568">
    <property type="entry name" value="PTS_IIB_bgl_like"/>
    <property type="match status" value="1"/>
</dbReference>
<keyword evidence="1" id="KW-0808">Transferase</keyword>
<dbReference type="InterPro" id="IPR036388">
    <property type="entry name" value="WH-like_DNA-bd_sf"/>
</dbReference>
<dbReference type="STRING" id="1423750.FC89_GL001712"/>
<evidence type="ECO:0000313" key="10">
    <source>
        <dbReference type="Proteomes" id="UP000051451"/>
    </source>
</evidence>
<dbReference type="Pfam" id="PF00874">
    <property type="entry name" value="PRD"/>
    <property type="match status" value="1"/>
</dbReference>
<evidence type="ECO:0000313" key="9">
    <source>
        <dbReference type="EMBL" id="KRM05241.1"/>
    </source>
</evidence>
<dbReference type="PANTHER" id="PTHR30185">
    <property type="entry name" value="CRYPTIC BETA-GLUCOSIDE BGL OPERON ANTITERMINATOR"/>
    <property type="match status" value="1"/>
</dbReference>
<dbReference type="RefSeq" id="WP_057872298.1">
    <property type="nucleotide sequence ID" value="NZ_AZGB01000022.1"/>
</dbReference>
<dbReference type="SUPFAM" id="SSF52794">
    <property type="entry name" value="PTS system IIB component-like"/>
    <property type="match status" value="1"/>
</dbReference>
<keyword evidence="3" id="KW-0805">Transcription regulation</keyword>
<evidence type="ECO:0000259" key="7">
    <source>
        <dbReference type="PROSITE" id="PS51099"/>
    </source>
</evidence>
<dbReference type="Gene3D" id="1.10.1790.10">
    <property type="entry name" value="PRD domain"/>
    <property type="match status" value="1"/>
</dbReference>